<reference evidence="1" key="1">
    <citation type="journal article" date="2014" name="Int. J. Syst. Evol. Microbiol.">
        <title>Complete genome sequence of Corynebacterium casei LMG S-19264T (=DSM 44701T), isolated from a smear-ripened cheese.</title>
        <authorList>
            <consortium name="US DOE Joint Genome Institute (JGI-PGF)"/>
            <person name="Walter F."/>
            <person name="Albersmeier A."/>
            <person name="Kalinowski J."/>
            <person name="Ruckert C."/>
        </authorList>
    </citation>
    <scope>NUCLEOTIDE SEQUENCE</scope>
    <source>
        <strain evidence="1">JCM 4790</strain>
    </source>
</reference>
<dbReference type="Proteomes" id="UP000619244">
    <property type="component" value="Unassembled WGS sequence"/>
</dbReference>
<dbReference type="EMBL" id="BMVU01000033">
    <property type="protein sequence ID" value="GGX94707.1"/>
    <property type="molecule type" value="Genomic_DNA"/>
</dbReference>
<proteinExistence type="predicted"/>
<sequence>MAVRERWNRAGGAVRGVGGAVRGQGMELCAAGEAVRVRSQGGGRVPQEVRATAGITAVP</sequence>
<protein>
    <submittedName>
        <fullName evidence="1">Uncharacterized protein</fullName>
    </submittedName>
</protein>
<comment type="caution">
    <text evidence="1">The sequence shown here is derived from an EMBL/GenBank/DDBJ whole genome shotgun (WGS) entry which is preliminary data.</text>
</comment>
<organism evidence="1 2">
    <name type="scientific">Streptomyces minutiscleroticus</name>
    <dbReference type="NCBI Taxonomy" id="68238"/>
    <lineage>
        <taxon>Bacteria</taxon>
        <taxon>Bacillati</taxon>
        <taxon>Actinomycetota</taxon>
        <taxon>Actinomycetes</taxon>
        <taxon>Kitasatosporales</taxon>
        <taxon>Streptomycetaceae</taxon>
        <taxon>Streptomyces</taxon>
    </lineage>
</organism>
<evidence type="ECO:0000313" key="1">
    <source>
        <dbReference type="EMBL" id="GGX94707.1"/>
    </source>
</evidence>
<reference evidence="1" key="2">
    <citation type="submission" date="2020-09" db="EMBL/GenBank/DDBJ databases">
        <authorList>
            <person name="Sun Q."/>
            <person name="Ohkuma M."/>
        </authorList>
    </citation>
    <scope>NUCLEOTIDE SEQUENCE</scope>
    <source>
        <strain evidence="1">JCM 4790</strain>
    </source>
</reference>
<dbReference type="AlphaFoldDB" id="A0A918U5B2"/>
<accession>A0A918U5B2</accession>
<evidence type="ECO:0000313" key="2">
    <source>
        <dbReference type="Proteomes" id="UP000619244"/>
    </source>
</evidence>
<name>A0A918U5B2_9ACTN</name>
<keyword evidence="2" id="KW-1185">Reference proteome</keyword>
<gene>
    <name evidence="1" type="ORF">GCM10010358_55770</name>
</gene>